<dbReference type="KEGG" id="ngr:NAEGRDRAFT_74873"/>
<proteinExistence type="predicted"/>
<dbReference type="PANTHER" id="PTHR40446:SF2">
    <property type="entry name" value="N-ACETYLGLUCOSAMINE-1-PHOSPHODIESTER ALPHA-N-ACETYLGLUCOSAMINIDASE"/>
    <property type="match status" value="1"/>
</dbReference>
<gene>
    <name evidence="1" type="ORF">NAEGRDRAFT_74873</name>
</gene>
<evidence type="ECO:0000313" key="2">
    <source>
        <dbReference type="Proteomes" id="UP000006671"/>
    </source>
</evidence>
<keyword evidence="2" id="KW-1185">Reference proteome</keyword>
<dbReference type="RefSeq" id="XP_002670179.1">
    <property type="nucleotide sequence ID" value="XM_002670133.1"/>
</dbReference>
<dbReference type="OrthoDB" id="192253at2759"/>
<name>D2W0I7_NAEGR</name>
<dbReference type="GO" id="GO:0033299">
    <property type="term" value="P:secretion of lysosomal enzymes"/>
    <property type="evidence" value="ECO:0007669"/>
    <property type="project" value="TreeGrafter"/>
</dbReference>
<dbReference type="PANTHER" id="PTHR40446">
    <property type="entry name" value="N-ACETYLGLUCOSAMINE-1-PHOSPHODIESTER ALPHA-N-ACETYLGLUCOSAMINIDASE"/>
    <property type="match status" value="1"/>
</dbReference>
<reference evidence="1 2" key="1">
    <citation type="journal article" date="2010" name="Cell">
        <title>The genome of Naegleria gruberi illuminates early eukaryotic versatility.</title>
        <authorList>
            <person name="Fritz-Laylin L.K."/>
            <person name="Prochnik S.E."/>
            <person name="Ginger M.L."/>
            <person name="Dacks J.B."/>
            <person name="Carpenter M.L."/>
            <person name="Field M.C."/>
            <person name="Kuo A."/>
            <person name="Paredez A."/>
            <person name="Chapman J."/>
            <person name="Pham J."/>
            <person name="Shu S."/>
            <person name="Neupane R."/>
            <person name="Cipriano M."/>
            <person name="Mancuso J."/>
            <person name="Tu H."/>
            <person name="Salamov A."/>
            <person name="Lindquist E."/>
            <person name="Shapiro H."/>
            <person name="Lucas S."/>
            <person name="Grigoriev I.V."/>
            <person name="Cande W.Z."/>
            <person name="Fulton C."/>
            <person name="Rokhsar D.S."/>
            <person name="Dawson S.C."/>
        </authorList>
    </citation>
    <scope>NUCLEOTIDE SEQUENCE [LARGE SCALE GENOMIC DNA]</scope>
    <source>
        <strain evidence="1 2">NEG-M</strain>
    </source>
</reference>
<organism evidence="2">
    <name type="scientific">Naegleria gruberi</name>
    <name type="common">Amoeba</name>
    <dbReference type="NCBI Taxonomy" id="5762"/>
    <lineage>
        <taxon>Eukaryota</taxon>
        <taxon>Discoba</taxon>
        <taxon>Heterolobosea</taxon>
        <taxon>Tetramitia</taxon>
        <taxon>Eutetramitia</taxon>
        <taxon>Vahlkampfiidae</taxon>
        <taxon>Naegleria</taxon>
    </lineage>
</organism>
<dbReference type="STRING" id="5762.D2W0I7"/>
<dbReference type="EMBL" id="GG738918">
    <property type="protein sequence ID" value="EFC37435.1"/>
    <property type="molecule type" value="Genomic_DNA"/>
</dbReference>
<dbReference type="InParanoid" id="D2W0I7"/>
<sequence length="201" mass="22369">MKNIKLMDHSSHPYGFFESEQFKERSGLISNYLIVTASKNFEKDLQYSHVHLKNESLPFAPNQKLSGNLIRVTSVSSHFHVLAPHGRCCQPSTTNSFTDTPCKERTSDTAKLNDCIVATNAGFFDVANGYCLGKVISNGKVLNDYGRVHPNAAFGLIDDGKGNAQYVFGYLNQTDYEKLKITQLVQVGNSSMLTSNLFYNL</sequence>
<dbReference type="VEuPathDB" id="AmoebaDB:NAEGRDRAFT_74873"/>
<evidence type="ECO:0000313" key="1">
    <source>
        <dbReference type="EMBL" id="EFC37435.1"/>
    </source>
</evidence>
<dbReference type="AlphaFoldDB" id="D2W0I7"/>
<dbReference type="Proteomes" id="UP000006671">
    <property type="component" value="Unassembled WGS sequence"/>
</dbReference>
<protein>
    <submittedName>
        <fullName evidence="1">Predicted protein</fullName>
    </submittedName>
</protein>
<dbReference type="GeneID" id="8861089"/>
<accession>D2W0I7</accession>